<proteinExistence type="predicted"/>
<dbReference type="Proteomes" id="UP000298030">
    <property type="component" value="Unassembled WGS sequence"/>
</dbReference>
<dbReference type="GO" id="GO:0016491">
    <property type="term" value="F:oxidoreductase activity"/>
    <property type="evidence" value="ECO:0007669"/>
    <property type="project" value="InterPro"/>
</dbReference>
<dbReference type="SUPFAM" id="SSF51395">
    <property type="entry name" value="FMN-linked oxidoreductases"/>
    <property type="match status" value="1"/>
</dbReference>
<dbReference type="STRING" id="71717.A0A4Y7SAN3"/>
<dbReference type="InterPro" id="IPR013785">
    <property type="entry name" value="Aldolase_TIM"/>
</dbReference>
<dbReference type="Pfam" id="PF00724">
    <property type="entry name" value="Oxidored_FMN"/>
    <property type="match status" value="1"/>
</dbReference>
<name>A0A4Y7SAN3_COPMI</name>
<dbReference type="PANTHER" id="PTHR22893:SF91">
    <property type="entry name" value="NADPH DEHYDROGENASE 2-RELATED"/>
    <property type="match status" value="1"/>
</dbReference>
<comment type="caution">
    <text evidence="2">The sequence shown here is derived from an EMBL/GenBank/DDBJ whole genome shotgun (WGS) entry which is preliminary data.</text>
</comment>
<dbReference type="EMBL" id="QPFP01000245">
    <property type="protein sequence ID" value="TEB18529.1"/>
    <property type="molecule type" value="Genomic_DNA"/>
</dbReference>
<dbReference type="Gene3D" id="3.20.20.70">
    <property type="entry name" value="Aldolase class I"/>
    <property type="match status" value="1"/>
</dbReference>
<gene>
    <name evidence="2" type="ORF">FA13DRAFT_591050</name>
</gene>
<feature type="domain" description="NADH:flavin oxidoreductase/NADH oxidase N-terminal" evidence="1">
    <location>
        <begin position="10"/>
        <end position="117"/>
    </location>
</feature>
<organism evidence="2 3">
    <name type="scientific">Coprinellus micaceus</name>
    <name type="common">Glistening ink-cap mushroom</name>
    <name type="synonym">Coprinus micaceus</name>
    <dbReference type="NCBI Taxonomy" id="71717"/>
    <lineage>
        <taxon>Eukaryota</taxon>
        <taxon>Fungi</taxon>
        <taxon>Dikarya</taxon>
        <taxon>Basidiomycota</taxon>
        <taxon>Agaricomycotina</taxon>
        <taxon>Agaricomycetes</taxon>
        <taxon>Agaricomycetidae</taxon>
        <taxon>Agaricales</taxon>
        <taxon>Agaricineae</taxon>
        <taxon>Psathyrellaceae</taxon>
        <taxon>Coprinellus</taxon>
    </lineage>
</organism>
<evidence type="ECO:0000313" key="2">
    <source>
        <dbReference type="EMBL" id="TEB18529.1"/>
    </source>
</evidence>
<dbReference type="GO" id="GO:0010181">
    <property type="term" value="F:FMN binding"/>
    <property type="evidence" value="ECO:0007669"/>
    <property type="project" value="InterPro"/>
</dbReference>
<keyword evidence="3" id="KW-1185">Reference proteome</keyword>
<dbReference type="OrthoDB" id="276546at2759"/>
<feature type="non-terminal residue" evidence="2">
    <location>
        <position position="125"/>
    </location>
</feature>
<sequence>MTAVAATKALFNPLKLGDIVIPNRIQMAALTRNRSNKTVPTELMAEHYAQRARGGTGLLVTEGVLITRQGTEWEAAPGIWNAQQVAGWKRVTDAVHANGSFIYAQLWHLGRVSHPDAPQQKLAGV</sequence>
<evidence type="ECO:0000259" key="1">
    <source>
        <dbReference type="Pfam" id="PF00724"/>
    </source>
</evidence>
<dbReference type="InterPro" id="IPR001155">
    <property type="entry name" value="OxRdtase_FMN_N"/>
</dbReference>
<protein>
    <submittedName>
        <fullName evidence="2">NADH:flavin oxidoreductase/NADH oxidase</fullName>
    </submittedName>
</protein>
<accession>A0A4Y7SAN3</accession>
<dbReference type="AlphaFoldDB" id="A0A4Y7SAN3"/>
<dbReference type="PANTHER" id="PTHR22893">
    <property type="entry name" value="NADH OXIDOREDUCTASE-RELATED"/>
    <property type="match status" value="1"/>
</dbReference>
<dbReference type="InterPro" id="IPR045247">
    <property type="entry name" value="Oye-like"/>
</dbReference>
<evidence type="ECO:0000313" key="3">
    <source>
        <dbReference type="Proteomes" id="UP000298030"/>
    </source>
</evidence>
<reference evidence="2 3" key="1">
    <citation type="journal article" date="2019" name="Nat. Ecol. Evol.">
        <title>Megaphylogeny resolves global patterns of mushroom evolution.</title>
        <authorList>
            <person name="Varga T."/>
            <person name="Krizsan K."/>
            <person name="Foldi C."/>
            <person name="Dima B."/>
            <person name="Sanchez-Garcia M."/>
            <person name="Sanchez-Ramirez S."/>
            <person name="Szollosi G.J."/>
            <person name="Szarkandi J.G."/>
            <person name="Papp V."/>
            <person name="Albert L."/>
            <person name="Andreopoulos W."/>
            <person name="Angelini C."/>
            <person name="Antonin V."/>
            <person name="Barry K.W."/>
            <person name="Bougher N.L."/>
            <person name="Buchanan P."/>
            <person name="Buyck B."/>
            <person name="Bense V."/>
            <person name="Catcheside P."/>
            <person name="Chovatia M."/>
            <person name="Cooper J."/>
            <person name="Damon W."/>
            <person name="Desjardin D."/>
            <person name="Finy P."/>
            <person name="Geml J."/>
            <person name="Haridas S."/>
            <person name="Hughes K."/>
            <person name="Justo A."/>
            <person name="Karasinski D."/>
            <person name="Kautmanova I."/>
            <person name="Kiss B."/>
            <person name="Kocsube S."/>
            <person name="Kotiranta H."/>
            <person name="LaButti K.M."/>
            <person name="Lechner B.E."/>
            <person name="Liimatainen K."/>
            <person name="Lipzen A."/>
            <person name="Lukacs Z."/>
            <person name="Mihaltcheva S."/>
            <person name="Morgado L.N."/>
            <person name="Niskanen T."/>
            <person name="Noordeloos M.E."/>
            <person name="Ohm R.A."/>
            <person name="Ortiz-Santana B."/>
            <person name="Ovrebo C."/>
            <person name="Racz N."/>
            <person name="Riley R."/>
            <person name="Savchenko A."/>
            <person name="Shiryaev A."/>
            <person name="Soop K."/>
            <person name="Spirin V."/>
            <person name="Szebenyi C."/>
            <person name="Tomsovsky M."/>
            <person name="Tulloss R.E."/>
            <person name="Uehling J."/>
            <person name="Grigoriev I.V."/>
            <person name="Vagvolgyi C."/>
            <person name="Papp T."/>
            <person name="Martin F.M."/>
            <person name="Miettinen O."/>
            <person name="Hibbett D.S."/>
            <person name="Nagy L.G."/>
        </authorList>
    </citation>
    <scope>NUCLEOTIDE SEQUENCE [LARGE SCALE GENOMIC DNA]</scope>
    <source>
        <strain evidence="2 3">FP101781</strain>
    </source>
</reference>